<accession>A0AAV6YF35</accession>
<dbReference type="InterPro" id="IPR039737">
    <property type="entry name" value="INPP5A"/>
</dbReference>
<dbReference type="GO" id="GO:0004445">
    <property type="term" value="F:inositol-polyphosphate 5-phosphatase activity"/>
    <property type="evidence" value="ECO:0007669"/>
    <property type="project" value="InterPro"/>
</dbReference>
<keyword evidence="3" id="KW-1185">Reference proteome</keyword>
<dbReference type="EMBL" id="WNYA01061142">
    <property type="protein sequence ID" value="KAG8535651.1"/>
    <property type="molecule type" value="Genomic_DNA"/>
</dbReference>
<keyword evidence="1" id="KW-0378">Hydrolase</keyword>
<dbReference type="PANTHER" id="PTHR12997">
    <property type="entry name" value="TYPE I INOSITOL-1,4,5-TRISPHOSPHATE 5-PHOSPHATASE"/>
    <property type="match status" value="1"/>
</dbReference>
<gene>
    <name evidence="2" type="ORF">GDO81_028073</name>
</gene>
<feature type="non-terminal residue" evidence="2">
    <location>
        <position position="123"/>
    </location>
</feature>
<evidence type="ECO:0000256" key="1">
    <source>
        <dbReference type="ARBA" id="ARBA00022801"/>
    </source>
</evidence>
<name>A0AAV6YF35_ENGPU</name>
<protein>
    <submittedName>
        <fullName evidence="2">Uncharacterized protein</fullName>
    </submittedName>
</protein>
<reference evidence="2" key="1">
    <citation type="thesis" date="2020" institute="ProQuest LLC" country="789 East Eisenhower Parkway, Ann Arbor, MI, USA">
        <title>Comparative Genomics and Chromosome Evolution.</title>
        <authorList>
            <person name="Mudd A.B."/>
        </authorList>
    </citation>
    <scope>NUCLEOTIDE SEQUENCE</scope>
    <source>
        <strain evidence="2">237g6f4</strain>
        <tissue evidence="2">Blood</tissue>
    </source>
</reference>
<dbReference type="Proteomes" id="UP000824782">
    <property type="component" value="Unassembled WGS sequence"/>
</dbReference>
<evidence type="ECO:0000313" key="3">
    <source>
        <dbReference type="Proteomes" id="UP000824782"/>
    </source>
</evidence>
<sequence>MAADITFCEELAITYPVVSYYRLFHSCHCIILHYCVAPIVLKELSLLQTLCAKTTMQTVHTTDGSAVDKLIFRESENDRKVVLQIEKKLFDYFNQEVFRDNNGTAVSPPCVTQNCAHFLCTLW</sequence>
<dbReference type="PANTHER" id="PTHR12997:SF2">
    <property type="entry name" value="INOSITOL POLYPHOSPHATE-5-PHOSPHATASE A"/>
    <property type="match status" value="1"/>
</dbReference>
<comment type="caution">
    <text evidence="2">The sequence shown here is derived from an EMBL/GenBank/DDBJ whole genome shotgun (WGS) entry which is preliminary data.</text>
</comment>
<evidence type="ECO:0000313" key="2">
    <source>
        <dbReference type="EMBL" id="KAG8535651.1"/>
    </source>
</evidence>
<organism evidence="2 3">
    <name type="scientific">Engystomops pustulosus</name>
    <name type="common">Tungara frog</name>
    <name type="synonym">Physalaemus pustulosus</name>
    <dbReference type="NCBI Taxonomy" id="76066"/>
    <lineage>
        <taxon>Eukaryota</taxon>
        <taxon>Metazoa</taxon>
        <taxon>Chordata</taxon>
        <taxon>Craniata</taxon>
        <taxon>Vertebrata</taxon>
        <taxon>Euteleostomi</taxon>
        <taxon>Amphibia</taxon>
        <taxon>Batrachia</taxon>
        <taxon>Anura</taxon>
        <taxon>Neobatrachia</taxon>
        <taxon>Hyloidea</taxon>
        <taxon>Leptodactylidae</taxon>
        <taxon>Leiuperinae</taxon>
        <taxon>Engystomops</taxon>
    </lineage>
</organism>
<proteinExistence type="predicted"/>
<dbReference type="AlphaFoldDB" id="A0AAV6YF35"/>